<dbReference type="OrthoDB" id="5772680at2"/>
<proteinExistence type="predicted"/>
<accession>A0A3B7QX87</accession>
<feature type="transmembrane region" description="Helical" evidence="7">
    <location>
        <begin position="374"/>
        <end position="401"/>
    </location>
</feature>
<dbReference type="KEGG" id="hyh:D3Y59_02065"/>
<evidence type="ECO:0000256" key="4">
    <source>
        <dbReference type="ARBA" id="ARBA00022989"/>
    </source>
</evidence>
<evidence type="ECO:0000259" key="9">
    <source>
        <dbReference type="Pfam" id="PF10988"/>
    </source>
</evidence>
<reference evidence="12 13" key="1">
    <citation type="submission" date="2018-09" db="EMBL/GenBank/DDBJ databases">
        <title>Hymenobacter medium sp. nov., isolated from R2A medium.</title>
        <authorList>
            <person name="Yingchao G."/>
        </authorList>
    </citation>
    <scope>NUCLEOTIDE SEQUENCE [LARGE SCALE GENOMIC DNA]</scope>
    <source>
        <strain evidence="13">sh-6</strain>
    </source>
</reference>
<dbReference type="InterPro" id="IPR054321">
    <property type="entry name" value="PspC-rel_TM"/>
</dbReference>
<dbReference type="InterPro" id="IPR054319">
    <property type="entry name" value="PspC-rel_ToastRack"/>
</dbReference>
<feature type="transmembrane region" description="Helical" evidence="7">
    <location>
        <begin position="140"/>
        <end position="162"/>
    </location>
</feature>
<sequence length="863" mass="94295">MKKNISINLQGLIFHIEEDGYEVLQRYLQDVKAYFSTYRGHEEIVADIEGRIAEIFAARLSSTKQVITFEDVDAVVAKMGRVQDFQQDGQLDDDDAADTASYGQPLGGGAYAGTATAAAPAATVVEEPRRLYRDMTNRRVAGVAAGLARYFNLNPLWVRLIFIGTLFSPVIGDFVGALPAISLLTYVVLWIALPKRFDDRPMPDDDVTRKLFRDTDNGSIGGVAAGLAAYMGIEVAILRIVFVLSIFLGGTGLLLYLILWMVVPPARTLSQKAQMRGEAVTLSGLEQSLRNQGTTPVSNRPVGAFIEEVGRGVRPVARVLGTVVRVFVGFMFILAGFGLLMGLLIVAGVAVGLLPESQNIQLGNGPAYAVLAGVPWWFVVSGFLAAGIPVLLLLFSGIGLLMRRWLLGRTLTLILLGLWMLGIVGSIAGGVRTSQEFQEEGSYTSTRNLGALPGNTVTLDARRLDYDWDMQPEIIFAAADSGNVIAFTQEVRAHGRTFEDATNTARNSIAYRAVLRDSSVVLDNRFSFRPGAIFRAQELDVTLRLPRNKQFRITPAFAYLLDDYNFLSDKRPDDVSKHLYRLRGSQLECVDCTEADFPKPEDDDDEYYEGEFDSNGVRIDVDTDDEDVNIDVDLGDIDDFSTDPADYGTARRNYTERDFSKVEVNGAYHVVLRQGGEYKVQAYGTERELTQLDVHRNGDELVVRPRNTSLLGNWRRTDGDEVLVEVTLPTLRGLELAGAVKAEATGFEDLGNLEVEQAGASHLRFAGNCNTLSLDLAGACKSSLTGRADQLRIEGSGACEVQAGEFAVNNAEVELTGVSKARLQVVRQLRTDVSGASQVAYSGSPTNVRNSKSGASKVTRVEE</sequence>
<dbReference type="Proteomes" id="UP000262802">
    <property type="component" value="Chromosome"/>
</dbReference>
<gene>
    <name evidence="12" type="ORF">D3Y59_02065</name>
</gene>
<dbReference type="PANTHER" id="PTHR33885">
    <property type="entry name" value="PHAGE SHOCK PROTEIN C"/>
    <property type="match status" value="1"/>
</dbReference>
<evidence type="ECO:0000259" key="8">
    <source>
        <dbReference type="Pfam" id="PF04024"/>
    </source>
</evidence>
<evidence type="ECO:0000256" key="6">
    <source>
        <dbReference type="SAM" id="MobiDB-lite"/>
    </source>
</evidence>
<keyword evidence="2" id="KW-1003">Cell membrane</keyword>
<evidence type="ECO:0000256" key="5">
    <source>
        <dbReference type="ARBA" id="ARBA00023136"/>
    </source>
</evidence>
<feature type="transmembrane region" description="Helical" evidence="7">
    <location>
        <begin position="239"/>
        <end position="263"/>
    </location>
</feature>
<dbReference type="EMBL" id="CP032317">
    <property type="protein sequence ID" value="AYA35942.1"/>
    <property type="molecule type" value="Genomic_DNA"/>
</dbReference>
<comment type="subcellular location">
    <subcellularLocation>
        <location evidence="1">Cell membrane</location>
        <topology evidence="1">Single-pass membrane protein</topology>
    </subcellularLocation>
</comment>
<dbReference type="PANTHER" id="PTHR33885:SF3">
    <property type="entry name" value="PHAGE SHOCK PROTEIN C"/>
    <property type="match status" value="1"/>
</dbReference>
<name>A0A3B7QX87_9BACT</name>
<organism evidence="12 13">
    <name type="scientific">Hymenobacter oligotrophus</name>
    <dbReference type="NCBI Taxonomy" id="2319843"/>
    <lineage>
        <taxon>Bacteria</taxon>
        <taxon>Pseudomonadati</taxon>
        <taxon>Bacteroidota</taxon>
        <taxon>Cytophagia</taxon>
        <taxon>Cytophagales</taxon>
        <taxon>Hymenobacteraceae</taxon>
        <taxon>Hymenobacter</taxon>
    </lineage>
</organism>
<feature type="transmembrane region" description="Helical" evidence="7">
    <location>
        <begin position="174"/>
        <end position="193"/>
    </location>
</feature>
<dbReference type="AlphaFoldDB" id="A0A3B7QX87"/>
<evidence type="ECO:0000313" key="12">
    <source>
        <dbReference type="EMBL" id="AYA35942.1"/>
    </source>
</evidence>
<dbReference type="Pfam" id="PF10988">
    <property type="entry name" value="DUF2807"/>
    <property type="match status" value="1"/>
</dbReference>
<dbReference type="InterPro" id="IPR007168">
    <property type="entry name" value="Phageshock_PspC_N"/>
</dbReference>
<feature type="domain" description="PspC-related ToastRack" evidence="11">
    <location>
        <begin position="487"/>
        <end position="594"/>
    </location>
</feature>
<keyword evidence="5 7" id="KW-0472">Membrane</keyword>
<dbReference type="Gene3D" id="2.160.20.120">
    <property type="match status" value="1"/>
</dbReference>
<keyword evidence="13" id="KW-1185">Reference proteome</keyword>
<dbReference type="GO" id="GO:0005886">
    <property type="term" value="C:plasma membrane"/>
    <property type="evidence" value="ECO:0007669"/>
    <property type="project" value="UniProtKB-SubCell"/>
</dbReference>
<feature type="domain" description="Phage shock protein PspC N-terminal" evidence="8">
    <location>
        <begin position="209"/>
        <end position="265"/>
    </location>
</feature>
<dbReference type="InterPro" id="IPR021255">
    <property type="entry name" value="DUF2807"/>
</dbReference>
<feature type="domain" description="Putative auto-transporter adhesin head GIN" evidence="9">
    <location>
        <begin position="658"/>
        <end position="845"/>
    </location>
</feature>
<feature type="domain" description="Phage shock protein PspC N-terminal" evidence="8">
    <location>
        <begin position="129"/>
        <end position="195"/>
    </location>
</feature>
<dbReference type="InterPro" id="IPR052027">
    <property type="entry name" value="PspC"/>
</dbReference>
<feature type="transmembrane region" description="Helical" evidence="7">
    <location>
        <begin position="326"/>
        <end position="354"/>
    </location>
</feature>
<keyword evidence="3 7" id="KW-0812">Transmembrane</keyword>
<evidence type="ECO:0000256" key="3">
    <source>
        <dbReference type="ARBA" id="ARBA00022692"/>
    </source>
</evidence>
<feature type="compositionally biased region" description="Polar residues" evidence="6">
    <location>
        <begin position="838"/>
        <end position="856"/>
    </location>
</feature>
<dbReference type="Pfam" id="PF22571">
    <property type="entry name" value="LiaI-LiaF-TM_PspC"/>
    <property type="match status" value="1"/>
</dbReference>
<feature type="transmembrane region" description="Helical" evidence="7">
    <location>
        <begin position="413"/>
        <end position="431"/>
    </location>
</feature>
<evidence type="ECO:0000256" key="2">
    <source>
        <dbReference type="ARBA" id="ARBA00022475"/>
    </source>
</evidence>
<dbReference type="Pfam" id="PF04024">
    <property type="entry name" value="PspC"/>
    <property type="match status" value="2"/>
</dbReference>
<feature type="region of interest" description="Disordered" evidence="6">
    <location>
        <begin position="838"/>
        <end position="863"/>
    </location>
</feature>
<evidence type="ECO:0000259" key="10">
    <source>
        <dbReference type="Pfam" id="PF22571"/>
    </source>
</evidence>
<feature type="transmembrane region" description="Helical" evidence="7">
    <location>
        <begin position="214"/>
        <end position="233"/>
    </location>
</feature>
<evidence type="ECO:0000313" key="13">
    <source>
        <dbReference type="Proteomes" id="UP000262802"/>
    </source>
</evidence>
<dbReference type="Pfam" id="PF22744">
    <property type="entry name" value="Toast-rack_PspC-Cterm"/>
    <property type="match status" value="1"/>
</dbReference>
<evidence type="ECO:0000256" key="7">
    <source>
        <dbReference type="SAM" id="Phobius"/>
    </source>
</evidence>
<evidence type="ECO:0000256" key="1">
    <source>
        <dbReference type="ARBA" id="ARBA00004162"/>
    </source>
</evidence>
<protein>
    <submittedName>
        <fullName evidence="12">PspC domain-containing protein</fullName>
    </submittedName>
</protein>
<keyword evidence="4 7" id="KW-1133">Transmembrane helix</keyword>
<feature type="domain" description="PspC-related transmembrane region" evidence="10">
    <location>
        <begin position="300"/>
        <end position="437"/>
    </location>
</feature>
<dbReference type="RefSeq" id="WP_119443530.1">
    <property type="nucleotide sequence ID" value="NZ_CP032317.1"/>
</dbReference>
<evidence type="ECO:0000259" key="11">
    <source>
        <dbReference type="Pfam" id="PF22744"/>
    </source>
</evidence>